<proteinExistence type="predicted"/>
<evidence type="ECO:0000259" key="1">
    <source>
        <dbReference type="Pfam" id="PF07683"/>
    </source>
</evidence>
<dbReference type="Pfam" id="PF07683">
    <property type="entry name" value="CobW_C"/>
    <property type="match status" value="1"/>
</dbReference>
<accession>A0A6N9YL52</accession>
<gene>
    <name evidence="2" type="ORF">G1H11_10030</name>
</gene>
<evidence type="ECO:0000313" key="3">
    <source>
        <dbReference type="Proteomes" id="UP000469185"/>
    </source>
</evidence>
<dbReference type="EMBL" id="JAAGOB010000004">
    <property type="protein sequence ID" value="NED95650.1"/>
    <property type="molecule type" value="Genomic_DNA"/>
</dbReference>
<protein>
    <submittedName>
        <fullName evidence="2">Cobalamin biosynthesis protein CobW</fullName>
    </submittedName>
</protein>
<dbReference type="Proteomes" id="UP000469185">
    <property type="component" value="Unassembled WGS sequence"/>
</dbReference>
<dbReference type="InterPro" id="IPR011629">
    <property type="entry name" value="CobW-like_C"/>
</dbReference>
<name>A0A6N9YL52_9ACTN</name>
<organism evidence="2 3">
    <name type="scientific">Phytoactinopolyspora alkaliphila</name>
    <dbReference type="NCBI Taxonomy" id="1783498"/>
    <lineage>
        <taxon>Bacteria</taxon>
        <taxon>Bacillati</taxon>
        <taxon>Actinomycetota</taxon>
        <taxon>Actinomycetes</taxon>
        <taxon>Jiangellales</taxon>
        <taxon>Jiangellaceae</taxon>
        <taxon>Phytoactinopolyspora</taxon>
    </lineage>
</organism>
<feature type="domain" description="CobW C-terminal" evidence="1">
    <location>
        <begin position="17"/>
        <end position="58"/>
    </location>
</feature>
<keyword evidence="3" id="KW-1185">Reference proteome</keyword>
<sequence length="60" mass="6543">MPRQPSSSATRCQTSIPGRLMRSIEQLGTGRVRARGRFWLPTRPQTLCLWDGAGGQSSAA</sequence>
<dbReference type="RefSeq" id="WP_163818403.1">
    <property type="nucleotide sequence ID" value="NZ_JAAGOB010000004.1"/>
</dbReference>
<comment type="caution">
    <text evidence="2">The sequence shown here is derived from an EMBL/GenBank/DDBJ whole genome shotgun (WGS) entry which is preliminary data.</text>
</comment>
<evidence type="ECO:0000313" key="2">
    <source>
        <dbReference type="EMBL" id="NED95650.1"/>
    </source>
</evidence>
<dbReference type="AlphaFoldDB" id="A0A6N9YL52"/>
<reference evidence="2 3" key="1">
    <citation type="submission" date="2020-02" db="EMBL/GenBank/DDBJ databases">
        <authorList>
            <person name="Li X.-J."/>
            <person name="Feng X.-M."/>
        </authorList>
    </citation>
    <scope>NUCLEOTIDE SEQUENCE [LARGE SCALE GENOMIC DNA]</scope>
    <source>
        <strain evidence="2 3">CGMCC 4.7225</strain>
    </source>
</reference>